<sequence>MWRIYQSFFMRNFLILLVAILGVMIWIQPAEADPIEPYLRRYLQVTEPVPLKLNEAGETRLFSPDQISEGKSLFLQNCMNCHVGGSNLPVPSVTLSMENLKGATPPRDNINALVAYLRHPTTYDGMGENFWCREVPDTWLSTEKVENLSAFLLRSAEKAPGWGSDTFGL</sequence>
<evidence type="ECO:0000256" key="3">
    <source>
        <dbReference type="ARBA" id="ARBA00022617"/>
    </source>
</evidence>
<dbReference type="InterPro" id="IPR009056">
    <property type="entry name" value="Cyt_c-like_dom"/>
</dbReference>
<dbReference type="PROSITE" id="PS51007">
    <property type="entry name" value="CYTC"/>
    <property type="match status" value="1"/>
</dbReference>
<evidence type="ECO:0000313" key="9">
    <source>
        <dbReference type="EMBL" id="MBD2547439.1"/>
    </source>
</evidence>
<evidence type="ECO:0000259" key="8">
    <source>
        <dbReference type="PROSITE" id="PS51007"/>
    </source>
</evidence>
<dbReference type="Gene3D" id="1.10.760.10">
    <property type="entry name" value="Cytochrome c-like domain"/>
    <property type="match status" value="1"/>
</dbReference>
<feature type="domain" description="Cytochrome c" evidence="8">
    <location>
        <begin position="65"/>
        <end position="156"/>
    </location>
</feature>
<keyword evidence="2" id="KW-0602">Photosynthesis</keyword>
<evidence type="ECO:0000256" key="2">
    <source>
        <dbReference type="ARBA" id="ARBA00022531"/>
    </source>
</evidence>
<dbReference type="EMBL" id="JACJSK010000072">
    <property type="protein sequence ID" value="MBD2547439.1"/>
    <property type="molecule type" value="Genomic_DNA"/>
</dbReference>
<accession>A0ABR8EMX8</accession>
<evidence type="ECO:0000256" key="1">
    <source>
        <dbReference type="ARBA" id="ARBA00022448"/>
    </source>
</evidence>
<keyword evidence="4 7" id="KW-0479">Metal-binding</keyword>
<dbReference type="Pfam" id="PF14495">
    <property type="entry name" value="Cytochrom_C550"/>
    <property type="match status" value="1"/>
</dbReference>
<protein>
    <submittedName>
        <fullName evidence="9">Photosystem II cytochrome PsbV2</fullName>
    </submittedName>
</protein>
<keyword evidence="5" id="KW-0249">Electron transport</keyword>
<proteinExistence type="predicted"/>
<comment type="caution">
    <text evidence="9">The sequence shown here is derived from an EMBL/GenBank/DDBJ whole genome shotgun (WGS) entry which is preliminary data.</text>
</comment>
<reference evidence="9 10" key="1">
    <citation type="journal article" date="2020" name="ISME J.">
        <title>Comparative genomics reveals insights into cyanobacterial evolution and habitat adaptation.</title>
        <authorList>
            <person name="Chen M.Y."/>
            <person name="Teng W.K."/>
            <person name="Zhao L."/>
            <person name="Hu C.X."/>
            <person name="Zhou Y.K."/>
            <person name="Han B.P."/>
            <person name="Song L.R."/>
            <person name="Shu W.S."/>
        </authorList>
    </citation>
    <scope>NUCLEOTIDE SEQUENCE [LARGE SCALE GENOMIC DNA]</scope>
    <source>
        <strain evidence="9 10">FACHB-1370</strain>
    </source>
</reference>
<organism evidence="9 10">
    <name type="scientific">Planktothricoides raciborskii FACHB-1370</name>
    <dbReference type="NCBI Taxonomy" id="2949576"/>
    <lineage>
        <taxon>Bacteria</taxon>
        <taxon>Bacillati</taxon>
        <taxon>Cyanobacteriota</taxon>
        <taxon>Cyanophyceae</taxon>
        <taxon>Oscillatoriophycideae</taxon>
        <taxon>Oscillatoriales</taxon>
        <taxon>Oscillatoriaceae</taxon>
        <taxon>Planktothricoides</taxon>
    </lineage>
</organism>
<keyword evidence="10" id="KW-1185">Reference proteome</keyword>
<dbReference type="Proteomes" id="UP000641954">
    <property type="component" value="Unassembled WGS sequence"/>
</dbReference>
<evidence type="ECO:0000256" key="4">
    <source>
        <dbReference type="ARBA" id="ARBA00022723"/>
    </source>
</evidence>
<dbReference type="InterPro" id="IPR029490">
    <property type="entry name" value="Cytochrom_C550"/>
</dbReference>
<evidence type="ECO:0000256" key="7">
    <source>
        <dbReference type="PROSITE-ProRule" id="PRU00433"/>
    </source>
</evidence>
<evidence type="ECO:0000313" key="10">
    <source>
        <dbReference type="Proteomes" id="UP000641954"/>
    </source>
</evidence>
<keyword evidence="1" id="KW-0813">Transport</keyword>
<name>A0ABR8EMX8_9CYAN</name>
<dbReference type="RefSeq" id="WP_054469199.1">
    <property type="nucleotide sequence ID" value="NZ_JACJSK010000072.1"/>
</dbReference>
<dbReference type="SUPFAM" id="SSF46626">
    <property type="entry name" value="Cytochrome c"/>
    <property type="match status" value="1"/>
</dbReference>
<evidence type="ECO:0000256" key="5">
    <source>
        <dbReference type="ARBA" id="ARBA00022982"/>
    </source>
</evidence>
<evidence type="ECO:0000256" key="6">
    <source>
        <dbReference type="ARBA" id="ARBA00023004"/>
    </source>
</evidence>
<dbReference type="InterPro" id="IPR036909">
    <property type="entry name" value="Cyt_c-like_dom_sf"/>
</dbReference>
<keyword evidence="3 7" id="KW-0349">Heme</keyword>
<dbReference type="NCBIfam" id="TIGR03046">
    <property type="entry name" value="PS_II_psbV2"/>
    <property type="match status" value="1"/>
</dbReference>
<gene>
    <name evidence="9" type="primary">psbV2</name>
    <name evidence="9" type="ORF">H6G72_27155</name>
</gene>
<keyword evidence="6 7" id="KW-0408">Iron</keyword>